<dbReference type="EMBL" id="BRPK01000002">
    <property type="protein sequence ID" value="GLB34869.1"/>
    <property type="molecule type" value="Genomic_DNA"/>
</dbReference>
<dbReference type="AlphaFoldDB" id="A0A9P3UI33"/>
<reference evidence="2" key="1">
    <citation type="submission" date="2022-07" db="EMBL/GenBank/DDBJ databases">
        <title>The genome of Lyophyllum shimeji provides insight into the initial evolution of ectomycorrhizal fungal genome.</title>
        <authorList>
            <person name="Kobayashi Y."/>
            <person name="Shibata T."/>
            <person name="Hirakawa H."/>
            <person name="Shigenobu S."/>
            <person name="Nishiyama T."/>
            <person name="Yamada A."/>
            <person name="Hasebe M."/>
            <person name="Kawaguchi M."/>
        </authorList>
    </citation>
    <scope>NUCLEOTIDE SEQUENCE</scope>
    <source>
        <strain evidence="2">AT787</strain>
    </source>
</reference>
<organism evidence="2 3">
    <name type="scientific">Lyophyllum shimeji</name>
    <name type="common">Hon-shimeji</name>
    <name type="synonym">Tricholoma shimeji</name>
    <dbReference type="NCBI Taxonomy" id="47721"/>
    <lineage>
        <taxon>Eukaryota</taxon>
        <taxon>Fungi</taxon>
        <taxon>Dikarya</taxon>
        <taxon>Basidiomycota</taxon>
        <taxon>Agaricomycotina</taxon>
        <taxon>Agaricomycetes</taxon>
        <taxon>Agaricomycetidae</taxon>
        <taxon>Agaricales</taxon>
        <taxon>Tricholomatineae</taxon>
        <taxon>Lyophyllaceae</taxon>
        <taxon>Lyophyllum</taxon>
    </lineage>
</organism>
<name>A0A9P3UI33_LYOSH</name>
<feature type="region of interest" description="Disordered" evidence="1">
    <location>
        <begin position="34"/>
        <end position="79"/>
    </location>
</feature>
<dbReference type="Proteomes" id="UP001063166">
    <property type="component" value="Unassembled WGS sequence"/>
</dbReference>
<feature type="region of interest" description="Disordered" evidence="1">
    <location>
        <begin position="183"/>
        <end position="206"/>
    </location>
</feature>
<keyword evidence="3" id="KW-1185">Reference proteome</keyword>
<feature type="compositionally biased region" description="Low complexity" evidence="1">
    <location>
        <begin position="42"/>
        <end position="55"/>
    </location>
</feature>
<feature type="compositionally biased region" description="Polar residues" evidence="1">
    <location>
        <begin position="61"/>
        <end position="78"/>
    </location>
</feature>
<gene>
    <name evidence="2" type="ORF">LshimejAT787_0204340</name>
</gene>
<accession>A0A9P3UI33</accession>
<comment type="caution">
    <text evidence="2">The sequence shown here is derived from an EMBL/GenBank/DDBJ whole genome shotgun (WGS) entry which is preliminary data.</text>
</comment>
<evidence type="ECO:0000313" key="2">
    <source>
        <dbReference type="EMBL" id="GLB34869.1"/>
    </source>
</evidence>
<evidence type="ECO:0000256" key="1">
    <source>
        <dbReference type="SAM" id="MobiDB-lite"/>
    </source>
</evidence>
<dbReference type="OrthoDB" id="3264363at2759"/>
<sequence>MARLPAPTARHDSNPRAVNNLLHTLRGEHFRHAQNLQKSRSHLSASTSRSSPTLPIDLTTAEYSSDDPASSKSATSPSIVEDTPAWRARAVSLVLPPPPSIPLLTNLCLRILAALPAQDFTQDVIPYIPPHLRRDLVRHAAIHSPLSSSKLFALCEPDGHTDTELIVVGPNATLPDDYFIRTTRTEDSEDTLGDAEDGSWDSERGSGSDPLSTFVLMSTPLATSWLLSLPPTITRMALINLPTPISLHRLPTTCPLLVTLDLSYNTWLSPGSDTAEKVLERVDWSRWNYLRTLGLRECHVSSEMLVKLNRGRWDDVDVVQ</sequence>
<protein>
    <submittedName>
        <fullName evidence="2">Uncharacterized protein</fullName>
    </submittedName>
</protein>
<evidence type="ECO:0000313" key="3">
    <source>
        <dbReference type="Proteomes" id="UP001063166"/>
    </source>
</evidence>
<proteinExistence type="predicted"/>
<feature type="compositionally biased region" description="Acidic residues" evidence="1">
    <location>
        <begin position="187"/>
        <end position="200"/>
    </location>
</feature>